<dbReference type="KEGG" id="cmar:IMCC12053_2367"/>
<dbReference type="Proteomes" id="UP000064920">
    <property type="component" value="Chromosome"/>
</dbReference>
<feature type="transmembrane region" description="Helical" evidence="8">
    <location>
        <begin position="579"/>
        <end position="598"/>
    </location>
</feature>
<proteinExistence type="inferred from homology"/>
<feature type="transmembrane region" description="Helical" evidence="8">
    <location>
        <begin position="469"/>
        <end position="490"/>
    </location>
</feature>
<dbReference type="SUPFAM" id="SSF161098">
    <property type="entry name" value="MetI-like"/>
    <property type="match status" value="2"/>
</dbReference>
<gene>
    <name evidence="10" type="ORF">IMCC12053_2367</name>
</gene>
<keyword evidence="7 8" id="KW-0472">Membrane</keyword>
<name>A0A0N9ZI36_9RHOB</name>
<sequence>MDRVPVWFPNQPSKNTDFICPSYALLWTGKHVSRMRWGEMTDQITQLQRATPKSAPNRSPKLRRVRWAEPWSVGAVVIAAVVLMPLIAVVWIALHPTDNIWPHLLSTTLPRYVRTTAVLTLGVALLAACVGTGAAWLVTMYRFPLSRVMEWLLLLPLAIPAYVGAYALVDFFEYAGPLQTAMRSVFGWQTSRDYYFPEIRSLGSAIIVLAAALTPYVFLMARSAFREQSGSIYETARALGAGPFARFWRVGLPMTRPAIAAGTAIVMMETVSDYGTVSYFAVQTLTTGIFSTWLEGGNAGGAAQIASVVLLVVFLLVALEKTSRGKARFHAGARHPRPITPIRLTGARGMLALAACAVPFVVGFVLPVAVIGVHAMGEPEQWAAPGLLQALKNTLTVAGLAAGITVSAALFMVYGVRLTGRKLPKLLLPFTTLGYAAPGAVLGIGILIPMAGLDHLIADTWERLTGKDIGLLLTGSSFAIILAYVVRFFAIAQGAADAAMGRVAPSLPMAARSLGQSLSGTLRRVYVPLIRGSVGTALLLVFVDCVKELPATLLLRPFNYNTLATRVHEKASLEQLEQASPAALLVVAVGLVAVILMARSESASDLS</sequence>
<dbReference type="PANTHER" id="PTHR43357:SF3">
    <property type="entry name" value="FE(3+)-TRANSPORT SYSTEM PERMEASE PROTEIN FBPB 2"/>
    <property type="match status" value="1"/>
</dbReference>
<evidence type="ECO:0000313" key="11">
    <source>
        <dbReference type="Proteomes" id="UP000064920"/>
    </source>
</evidence>
<evidence type="ECO:0000256" key="5">
    <source>
        <dbReference type="ARBA" id="ARBA00022692"/>
    </source>
</evidence>
<feature type="domain" description="ABC transmembrane type-1" evidence="9">
    <location>
        <begin position="391"/>
        <end position="597"/>
    </location>
</feature>
<dbReference type="STRING" id="1397108.IMCC12053_2367"/>
<feature type="transmembrane region" description="Helical" evidence="8">
    <location>
        <begin position="426"/>
        <end position="449"/>
    </location>
</feature>
<feature type="transmembrane region" description="Helical" evidence="8">
    <location>
        <begin position="300"/>
        <end position="319"/>
    </location>
</feature>
<feature type="transmembrane region" description="Helical" evidence="8">
    <location>
        <begin position="199"/>
        <end position="219"/>
    </location>
</feature>
<feature type="transmembrane region" description="Helical" evidence="8">
    <location>
        <begin position="351"/>
        <end position="375"/>
    </location>
</feature>
<keyword evidence="4" id="KW-0997">Cell inner membrane</keyword>
<feature type="transmembrane region" description="Helical" evidence="8">
    <location>
        <begin position="71"/>
        <end position="94"/>
    </location>
</feature>
<dbReference type="PATRIC" id="fig|1397108.4.peg.2423"/>
<dbReference type="GO" id="GO:0055085">
    <property type="term" value="P:transmembrane transport"/>
    <property type="evidence" value="ECO:0007669"/>
    <property type="project" value="InterPro"/>
</dbReference>
<keyword evidence="6 8" id="KW-1133">Transmembrane helix</keyword>
<protein>
    <submittedName>
        <fullName evidence="10">Ferric iron ABC transporter, permease protein</fullName>
    </submittedName>
</protein>
<feature type="transmembrane region" description="Helical" evidence="8">
    <location>
        <begin position="395"/>
        <end position="414"/>
    </location>
</feature>
<keyword evidence="3" id="KW-1003">Cell membrane</keyword>
<feature type="transmembrane region" description="Helical" evidence="8">
    <location>
        <begin position="151"/>
        <end position="169"/>
    </location>
</feature>
<dbReference type="InterPro" id="IPR000515">
    <property type="entry name" value="MetI-like"/>
</dbReference>
<feature type="transmembrane region" description="Helical" evidence="8">
    <location>
        <begin position="114"/>
        <end position="139"/>
    </location>
</feature>
<evidence type="ECO:0000256" key="1">
    <source>
        <dbReference type="ARBA" id="ARBA00004429"/>
    </source>
</evidence>
<dbReference type="PROSITE" id="PS50928">
    <property type="entry name" value="ABC_TM1"/>
    <property type="match status" value="2"/>
</dbReference>
<evidence type="ECO:0000256" key="7">
    <source>
        <dbReference type="ARBA" id="ARBA00023136"/>
    </source>
</evidence>
<feature type="domain" description="ABC transmembrane type-1" evidence="9">
    <location>
        <begin position="113"/>
        <end position="321"/>
    </location>
</feature>
<evidence type="ECO:0000256" key="3">
    <source>
        <dbReference type="ARBA" id="ARBA00022475"/>
    </source>
</evidence>
<dbReference type="FunFam" id="1.10.3720.10:FF:000088">
    <property type="entry name" value="Iron(III) ABC transporter, permease protein"/>
    <property type="match status" value="1"/>
</dbReference>
<evidence type="ECO:0000256" key="2">
    <source>
        <dbReference type="ARBA" id="ARBA00022448"/>
    </source>
</evidence>
<evidence type="ECO:0000313" key="10">
    <source>
        <dbReference type="EMBL" id="ALI56314.1"/>
    </source>
</evidence>
<reference evidence="11" key="1">
    <citation type="submission" date="2015-05" db="EMBL/GenBank/DDBJ databases">
        <authorList>
            <person name="Oh H.-M."/>
            <person name="Yang J.-A."/>
            <person name="Cho J.-C."/>
            <person name="Kang I."/>
        </authorList>
    </citation>
    <scope>NUCLEOTIDE SEQUENCE [LARGE SCALE GENOMIC DNA]</scope>
    <source>
        <strain evidence="11">IMCC 12053</strain>
    </source>
</reference>
<dbReference type="PANTHER" id="PTHR43357">
    <property type="entry name" value="INNER MEMBRANE ABC TRANSPORTER PERMEASE PROTEIN YDCV"/>
    <property type="match status" value="1"/>
</dbReference>
<keyword evidence="11" id="KW-1185">Reference proteome</keyword>
<dbReference type="Gene3D" id="1.10.3720.10">
    <property type="entry name" value="MetI-like"/>
    <property type="match status" value="2"/>
</dbReference>
<dbReference type="InterPro" id="IPR035906">
    <property type="entry name" value="MetI-like_sf"/>
</dbReference>
<dbReference type="Pfam" id="PF00528">
    <property type="entry name" value="BPD_transp_1"/>
    <property type="match status" value="1"/>
</dbReference>
<evidence type="ECO:0000256" key="6">
    <source>
        <dbReference type="ARBA" id="ARBA00022989"/>
    </source>
</evidence>
<dbReference type="EMBL" id="CP012023">
    <property type="protein sequence ID" value="ALI56314.1"/>
    <property type="molecule type" value="Genomic_DNA"/>
</dbReference>
<evidence type="ECO:0000256" key="4">
    <source>
        <dbReference type="ARBA" id="ARBA00022519"/>
    </source>
</evidence>
<dbReference type="AlphaFoldDB" id="A0A0N9ZI36"/>
<dbReference type="CDD" id="cd06261">
    <property type="entry name" value="TM_PBP2"/>
    <property type="match status" value="2"/>
</dbReference>
<organism evidence="10 11">
    <name type="scientific">Celeribacter marinus</name>
    <dbReference type="NCBI Taxonomy" id="1397108"/>
    <lineage>
        <taxon>Bacteria</taxon>
        <taxon>Pseudomonadati</taxon>
        <taxon>Pseudomonadota</taxon>
        <taxon>Alphaproteobacteria</taxon>
        <taxon>Rhodobacterales</taxon>
        <taxon>Roseobacteraceae</taxon>
        <taxon>Celeribacter</taxon>
    </lineage>
</organism>
<comment type="subcellular location">
    <subcellularLocation>
        <location evidence="1">Cell inner membrane</location>
        <topology evidence="1">Multi-pass membrane protein</topology>
    </subcellularLocation>
    <subcellularLocation>
        <location evidence="8">Cell membrane</location>
        <topology evidence="8">Multi-pass membrane protein</topology>
    </subcellularLocation>
</comment>
<comment type="similarity">
    <text evidence="8">Belongs to the binding-protein-dependent transport system permease family.</text>
</comment>
<dbReference type="GO" id="GO:0005886">
    <property type="term" value="C:plasma membrane"/>
    <property type="evidence" value="ECO:0007669"/>
    <property type="project" value="UniProtKB-SubCell"/>
</dbReference>
<keyword evidence="5 8" id="KW-0812">Transmembrane</keyword>
<evidence type="ECO:0000259" key="9">
    <source>
        <dbReference type="PROSITE" id="PS50928"/>
    </source>
</evidence>
<keyword evidence="2 8" id="KW-0813">Transport</keyword>
<accession>A0A0N9ZI36</accession>
<evidence type="ECO:0000256" key="8">
    <source>
        <dbReference type="RuleBase" id="RU363032"/>
    </source>
</evidence>